<dbReference type="Proteomes" id="UP000660745">
    <property type="component" value="Unassembled WGS sequence"/>
</dbReference>
<evidence type="ECO:0000259" key="1">
    <source>
        <dbReference type="Pfam" id="PF13460"/>
    </source>
</evidence>
<evidence type="ECO:0000313" key="3">
    <source>
        <dbReference type="Proteomes" id="UP000660745"/>
    </source>
</evidence>
<reference evidence="2" key="1">
    <citation type="journal article" date="2014" name="Int. J. Syst. Evol. Microbiol.">
        <title>Complete genome sequence of Corynebacterium casei LMG S-19264T (=DSM 44701T), isolated from a smear-ripened cheese.</title>
        <authorList>
            <consortium name="US DOE Joint Genome Institute (JGI-PGF)"/>
            <person name="Walter F."/>
            <person name="Albersmeier A."/>
            <person name="Kalinowski J."/>
            <person name="Ruckert C."/>
        </authorList>
    </citation>
    <scope>NUCLEOTIDE SEQUENCE</scope>
    <source>
        <strain evidence="2">CGMCC 4.7430</strain>
    </source>
</reference>
<organism evidence="2 3">
    <name type="scientific">Nonomuraea glycinis</name>
    <dbReference type="NCBI Taxonomy" id="2047744"/>
    <lineage>
        <taxon>Bacteria</taxon>
        <taxon>Bacillati</taxon>
        <taxon>Actinomycetota</taxon>
        <taxon>Actinomycetes</taxon>
        <taxon>Streptosporangiales</taxon>
        <taxon>Streptosporangiaceae</taxon>
        <taxon>Nonomuraea</taxon>
    </lineage>
</organism>
<dbReference type="PANTHER" id="PTHR43162">
    <property type="match status" value="1"/>
</dbReference>
<dbReference type="InterPro" id="IPR036291">
    <property type="entry name" value="NAD(P)-bd_dom_sf"/>
</dbReference>
<accession>A0A918AFV9</accession>
<gene>
    <name evidence="2" type="ORF">GCM10012278_81820</name>
</gene>
<feature type="domain" description="NAD(P)-binding" evidence="1">
    <location>
        <begin position="10"/>
        <end position="173"/>
    </location>
</feature>
<dbReference type="Gene3D" id="3.40.50.720">
    <property type="entry name" value="NAD(P)-binding Rossmann-like Domain"/>
    <property type="match status" value="1"/>
</dbReference>
<name>A0A918AFV9_9ACTN</name>
<dbReference type="Pfam" id="PF13460">
    <property type="entry name" value="NAD_binding_10"/>
    <property type="match status" value="1"/>
</dbReference>
<dbReference type="RefSeq" id="WP_189144156.1">
    <property type="nucleotide sequence ID" value="NZ_BMNK01000022.1"/>
</dbReference>
<evidence type="ECO:0000313" key="2">
    <source>
        <dbReference type="EMBL" id="GGP16762.1"/>
    </source>
</evidence>
<reference evidence="2" key="2">
    <citation type="submission" date="2020-09" db="EMBL/GenBank/DDBJ databases">
        <authorList>
            <person name="Sun Q."/>
            <person name="Zhou Y."/>
        </authorList>
    </citation>
    <scope>NUCLEOTIDE SEQUENCE</scope>
    <source>
        <strain evidence="2">CGMCC 4.7430</strain>
    </source>
</reference>
<dbReference type="InterPro" id="IPR016040">
    <property type="entry name" value="NAD(P)-bd_dom"/>
</dbReference>
<dbReference type="InterPro" id="IPR051604">
    <property type="entry name" value="Ergot_Alk_Oxidoreductase"/>
</dbReference>
<dbReference type="EMBL" id="BMNK01000022">
    <property type="protein sequence ID" value="GGP16762.1"/>
    <property type="molecule type" value="Genomic_DNA"/>
</dbReference>
<sequence>MSEHLFLVLGATGKTGRRVTARLRAAGRTVRAASRSSEARFDWTDPATWDAVLDGVSTAYVIAPEVPGPAHDFVPRAVAAGVRRFVLLSARGADTWGDSPFGLDMRAAEEAVRASGVEWTILRPPNFSQNFDEDVFHAPLMAGELALPAHDIVEPFIDADDVADVAVAALTEPGHAGHTYELSGPRGLTFREAVEEIARVSGRPVRYVDVSPEEYVAASVAQGISPEVASYLNEMFDLMRRGRFAETTDDVHRVLGRPPRDFETYVARAAAAGAWR</sequence>
<keyword evidence="3" id="KW-1185">Reference proteome</keyword>
<dbReference type="PANTHER" id="PTHR43162:SF1">
    <property type="entry name" value="PRESTALK A DIFFERENTIATION PROTEIN A"/>
    <property type="match status" value="1"/>
</dbReference>
<comment type="caution">
    <text evidence="2">The sequence shown here is derived from an EMBL/GenBank/DDBJ whole genome shotgun (WGS) entry which is preliminary data.</text>
</comment>
<dbReference type="Gene3D" id="3.90.25.10">
    <property type="entry name" value="UDP-galactose 4-epimerase, domain 1"/>
    <property type="match status" value="1"/>
</dbReference>
<protein>
    <submittedName>
        <fullName evidence="2">NmrA family transcriptional regulator</fullName>
    </submittedName>
</protein>
<proteinExistence type="predicted"/>
<dbReference type="AlphaFoldDB" id="A0A918AFV9"/>
<dbReference type="SUPFAM" id="SSF51735">
    <property type="entry name" value="NAD(P)-binding Rossmann-fold domains"/>
    <property type="match status" value="1"/>
</dbReference>